<comment type="pathway">
    <text evidence="1">Purine metabolism; IMP biosynthesis via de novo pathway; formate from 10-formyl-5,6,7,8-tetrahydrofolate: step 1/1.</text>
</comment>
<dbReference type="PANTHER" id="PTHR42706:SF1">
    <property type="entry name" value="FORMYLTETRAHYDROFOLATE DEFORMYLASE 2, MITOCHONDRIAL"/>
    <property type="match status" value="1"/>
</dbReference>
<keyword evidence="1" id="KW-0658">Purine biosynthesis</keyword>
<comment type="catalytic activity">
    <reaction evidence="1">
        <text>(6R)-10-formyltetrahydrofolate + H2O = (6S)-5,6,7,8-tetrahydrofolate + formate + H(+)</text>
        <dbReference type="Rhea" id="RHEA:19833"/>
        <dbReference type="ChEBI" id="CHEBI:15377"/>
        <dbReference type="ChEBI" id="CHEBI:15378"/>
        <dbReference type="ChEBI" id="CHEBI:15740"/>
        <dbReference type="ChEBI" id="CHEBI:57453"/>
        <dbReference type="ChEBI" id="CHEBI:195366"/>
        <dbReference type="EC" id="3.5.1.10"/>
    </reaction>
</comment>
<organism evidence="4 5">
    <name type="scientific">Falsochrobactrum tianjinense</name>
    <dbReference type="NCBI Taxonomy" id="2706015"/>
    <lineage>
        <taxon>Bacteria</taxon>
        <taxon>Pseudomonadati</taxon>
        <taxon>Pseudomonadota</taxon>
        <taxon>Alphaproteobacteria</taxon>
        <taxon>Hyphomicrobiales</taxon>
        <taxon>Brucellaceae</taxon>
        <taxon>Falsochrobactrum</taxon>
    </lineage>
</organism>
<keyword evidence="1 4" id="KW-0378">Hydrolase</keyword>
<accession>A0A949UTJ0</accession>
<dbReference type="GO" id="GO:0006189">
    <property type="term" value="P:'de novo' IMP biosynthetic process"/>
    <property type="evidence" value="ECO:0007669"/>
    <property type="project" value="UniProtKB-UniRule"/>
</dbReference>
<dbReference type="EMBL" id="JAHRVA010000004">
    <property type="protein sequence ID" value="MBV2144089.1"/>
    <property type="molecule type" value="Genomic_DNA"/>
</dbReference>
<dbReference type="HAMAP" id="MF_01927">
    <property type="entry name" value="PurU"/>
    <property type="match status" value="1"/>
</dbReference>
<evidence type="ECO:0000259" key="3">
    <source>
        <dbReference type="Pfam" id="PF00551"/>
    </source>
</evidence>
<evidence type="ECO:0000256" key="2">
    <source>
        <dbReference type="NCBIfam" id="TIGR00655"/>
    </source>
</evidence>
<proteinExistence type="inferred from homology"/>
<evidence type="ECO:0000256" key="1">
    <source>
        <dbReference type="HAMAP-Rule" id="MF_01927"/>
    </source>
</evidence>
<dbReference type="GO" id="GO:0006730">
    <property type="term" value="P:one-carbon metabolic process"/>
    <property type="evidence" value="ECO:0007669"/>
    <property type="project" value="UniProtKB-KW"/>
</dbReference>
<sequence>MHNFVLTVTCKSTRGIVAAISGYLAGKGCNIVDSAQFDDLDTGRFFMRVSFISEEGVALDVLREGFTPVAAPFEMEFDFHDSAHRTKTLLMVSRFGHCLNDLLYRWKIGALPIDIVGVVSNHFDYQKVVVNHDIPFHHIAVTKANKPEAEQRLLDIVDQTDTELVVLARYMQVLSDQLCQKMSGRIINIHHSFLPSFKGANPYKQAYERGVKLIGATAHYVTADLDEGPIIEQDVARVTHAQSAADYVSIGRDVEAQVLARAVHAHIHHRSFVNGNRTVVFPASPGSFASERMG</sequence>
<feature type="domain" description="Formyl transferase N-terminal" evidence="3">
    <location>
        <begin position="87"/>
        <end position="263"/>
    </location>
</feature>
<keyword evidence="1" id="KW-0554">One-carbon metabolism</keyword>
<dbReference type="CDD" id="cd04875">
    <property type="entry name" value="ACT_F4HF-DF"/>
    <property type="match status" value="1"/>
</dbReference>
<dbReference type="NCBIfam" id="TIGR00655">
    <property type="entry name" value="PurU"/>
    <property type="match status" value="1"/>
</dbReference>
<dbReference type="CDD" id="cd08648">
    <property type="entry name" value="FMT_core_Formyl-FH4-Hydrolase_C"/>
    <property type="match status" value="1"/>
</dbReference>
<dbReference type="NCBIfam" id="NF004684">
    <property type="entry name" value="PRK06027.1"/>
    <property type="match status" value="1"/>
</dbReference>
<comment type="caution">
    <text evidence="4">The sequence shown here is derived from an EMBL/GenBank/DDBJ whole genome shotgun (WGS) entry which is preliminary data.</text>
</comment>
<keyword evidence="5" id="KW-1185">Reference proteome</keyword>
<feature type="active site" evidence="1">
    <location>
        <position position="226"/>
    </location>
</feature>
<dbReference type="GO" id="GO:0008864">
    <property type="term" value="F:formyltetrahydrofolate deformylase activity"/>
    <property type="evidence" value="ECO:0007669"/>
    <property type="project" value="UniProtKB-UniRule"/>
</dbReference>
<evidence type="ECO:0000313" key="5">
    <source>
        <dbReference type="Proteomes" id="UP000752297"/>
    </source>
</evidence>
<dbReference type="PIRSF" id="PIRSF036480">
    <property type="entry name" value="FormyFH4_hydr"/>
    <property type="match status" value="1"/>
</dbReference>
<comment type="similarity">
    <text evidence="1">Belongs to the PurU family.</text>
</comment>
<dbReference type="AlphaFoldDB" id="A0A949UTJ0"/>
<protein>
    <recommendedName>
        <fullName evidence="1 2">Formyltetrahydrofolate deformylase</fullName>
        <ecNumber evidence="1 2">3.5.1.10</ecNumber>
    </recommendedName>
    <alternativeName>
        <fullName evidence="1">Formyl-FH(4) hydrolase</fullName>
    </alternativeName>
</protein>
<dbReference type="InterPro" id="IPR044074">
    <property type="entry name" value="PurU_ACT"/>
</dbReference>
<dbReference type="Pfam" id="PF00551">
    <property type="entry name" value="Formyl_trans_N"/>
    <property type="match status" value="1"/>
</dbReference>
<name>A0A949UTJ0_9HYPH</name>
<comment type="function">
    <text evidence="1">Catalyzes the hydrolysis of 10-formyltetrahydrofolate (formyl-FH4) to formate and tetrahydrofolate (FH4).</text>
</comment>
<dbReference type="RefSeq" id="WP_217678075.1">
    <property type="nucleotide sequence ID" value="NZ_JAHRVA010000004.1"/>
</dbReference>
<dbReference type="InterPro" id="IPR041729">
    <property type="entry name" value="Formyl-FH4-Hydrolase_C"/>
</dbReference>
<evidence type="ECO:0000313" key="4">
    <source>
        <dbReference type="EMBL" id="MBV2144089.1"/>
    </source>
</evidence>
<dbReference type="EC" id="3.5.1.10" evidence="1 2"/>
<reference evidence="4 5" key="1">
    <citation type="submission" date="2021-06" db="EMBL/GenBank/DDBJ databases">
        <title>Falsochrobactrum tianjin sp.nov., a new petroleum-degrading bacteria isolated from oily soils.</title>
        <authorList>
            <person name="Chen G."/>
            <person name="Chen H."/>
            <person name="Tian J."/>
            <person name="Qing J."/>
            <person name="Zhong L."/>
            <person name="Ma W."/>
            <person name="Song Y."/>
            <person name="Cui X."/>
            <person name="Yan B."/>
        </authorList>
    </citation>
    <scope>NUCLEOTIDE SEQUENCE [LARGE SCALE GENOMIC DNA]</scope>
    <source>
        <strain evidence="4 5">TDYN1</strain>
    </source>
</reference>
<dbReference type="Proteomes" id="UP000752297">
    <property type="component" value="Unassembled WGS sequence"/>
</dbReference>
<dbReference type="InterPro" id="IPR004810">
    <property type="entry name" value="PurU"/>
</dbReference>
<dbReference type="PANTHER" id="PTHR42706">
    <property type="entry name" value="FORMYLTETRAHYDROFOLATE DEFORMYLASE"/>
    <property type="match status" value="1"/>
</dbReference>
<gene>
    <name evidence="1 4" type="primary">purU</name>
    <name evidence="4" type="ORF">KUG47_11355</name>
</gene>
<dbReference type="InterPro" id="IPR002376">
    <property type="entry name" value="Formyl_transf_N"/>
</dbReference>